<keyword evidence="6" id="KW-1185">Reference proteome</keyword>
<dbReference type="InterPro" id="IPR018356">
    <property type="entry name" value="Tscrpt_reg_HTH_DeoR_CS"/>
</dbReference>
<dbReference type="SUPFAM" id="SSF100950">
    <property type="entry name" value="NagB/RpiA/CoA transferase-like"/>
    <property type="match status" value="1"/>
</dbReference>
<dbReference type="InterPro" id="IPR036388">
    <property type="entry name" value="WH-like_DNA-bd_sf"/>
</dbReference>
<organism evidence="5 6">
    <name type="scientific">Halalkalibacillus sediminis</name>
    <dbReference type="NCBI Taxonomy" id="2018042"/>
    <lineage>
        <taxon>Bacteria</taxon>
        <taxon>Bacillati</taxon>
        <taxon>Bacillota</taxon>
        <taxon>Bacilli</taxon>
        <taxon>Bacillales</taxon>
        <taxon>Bacillaceae</taxon>
        <taxon>Halalkalibacillus</taxon>
    </lineage>
</organism>
<sequence length="262" mass="29021">MLYSEERKNQIATFVQKQSRASVQELSEHFGVSESTVRRDLKELEDEEMLRRTHGGAIATETVNFEPTVLEKSDRLKEEKQAIAQAALSYIDENDTILLDSGTTTLQLVPGLKKFQSLTIVTNSVEISEHLRDAPHLEVVVPGGKLRHETQALVGPLTDQILKQLYVDKAFIGTNGVDLAHGLTTPNLIESATKRTMLEQSKEVIVLSDHSKFGKVSFAAFGSIIDQVDVLITDDRVPQDLVEEMRNEGVNIDIATLQGDPS</sequence>
<dbReference type="Pfam" id="PF08220">
    <property type="entry name" value="HTH_DeoR"/>
    <property type="match status" value="1"/>
</dbReference>
<gene>
    <name evidence="5" type="ORF">CEY16_07115</name>
</gene>
<evidence type="ECO:0000256" key="2">
    <source>
        <dbReference type="ARBA" id="ARBA00023125"/>
    </source>
</evidence>
<dbReference type="AlphaFoldDB" id="A0A2I0QUZ8"/>
<name>A0A2I0QUZ8_9BACI</name>
<dbReference type="Pfam" id="PF00455">
    <property type="entry name" value="DeoRC"/>
    <property type="match status" value="1"/>
</dbReference>
<evidence type="ECO:0000313" key="5">
    <source>
        <dbReference type="EMBL" id="PKR78161.1"/>
    </source>
</evidence>
<dbReference type="PROSITE" id="PS00894">
    <property type="entry name" value="HTH_DEOR_1"/>
    <property type="match status" value="1"/>
</dbReference>
<evidence type="ECO:0000256" key="3">
    <source>
        <dbReference type="ARBA" id="ARBA00023163"/>
    </source>
</evidence>
<dbReference type="PANTHER" id="PTHR30363">
    <property type="entry name" value="HTH-TYPE TRANSCRIPTIONAL REGULATOR SRLR-RELATED"/>
    <property type="match status" value="1"/>
</dbReference>
<protein>
    <submittedName>
        <fullName evidence="5">DeoR family transcriptional regulator</fullName>
    </submittedName>
</protein>
<dbReference type="InterPro" id="IPR036390">
    <property type="entry name" value="WH_DNA-bd_sf"/>
</dbReference>
<proteinExistence type="predicted"/>
<evidence type="ECO:0000256" key="1">
    <source>
        <dbReference type="ARBA" id="ARBA00023015"/>
    </source>
</evidence>
<dbReference type="OrthoDB" id="9797223at2"/>
<accession>A0A2I0QUZ8</accession>
<dbReference type="Gene3D" id="1.10.10.10">
    <property type="entry name" value="Winged helix-like DNA-binding domain superfamily/Winged helix DNA-binding domain"/>
    <property type="match status" value="1"/>
</dbReference>
<keyword evidence="1" id="KW-0805">Transcription regulation</keyword>
<reference evidence="5 6" key="1">
    <citation type="submission" date="2017-06" db="EMBL/GenBank/DDBJ databases">
        <title>the draft geome sequence of Illustriluteabacillus marina B3227.</title>
        <authorList>
            <person name="He R.-H."/>
            <person name="Du Z.-J."/>
        </authorList>
    </citation>
    <scope>NUCLEOTIDE SEQUENCE [LARGE SCALE GENOMIC DNA]</scope>
    <source>
        <strain evidence="5 6">B3227</strain>
    </source>
</reference>
<dbReference type="Proteomes" id="UP000243524">
    <property type="component" value="Unassembled WGS sequence"/>
</dbReference>
<dbReference type="PROSITE" id="PS51000">
    <property type="entry name" value="HTH_DEOR_2"/>
    <property type="match status" value="1"/>
</dbReference>
<dbReference type="PANTHER" id="PTHR30363:SF44">
    <property type="entry name" value="AGA OPERON TRANSCRIPTIONAL REPRESSOR-RELATED"/>
    <property type="match status" value="1"/>
</dbReference>
<dbReference type="InterPro" id="IPR050313">
    <property type="entry name" value="Carb_Metab_HTH_regulators"/>
</dbReference>
<dbReference type="InterPro" id="IPR001034">
    <property type="entry name" value="DeoR_HTH"/>
</dbReference>
<keyword evidence="2" id="KW-0238">DNA-binding</keyword>
<evidence type="ECO:0000259" key="4">
    <source>
        <dbReference type="PROSITE" id="PS51000"/>
    </source>
</evidence>
<keyword evidence="3" id="KW-0804">Transcription</keyword>
<dbReference type="GO" id="GO:0003677">
    <property type="term" value="F:DNA binding"/>
    <property type="evidence" value="ECO:0007669"/>
    <property type="project" value="UniProtKB-KW"/>
</dbReference>
<dbReference type="InterPro" id="IPR037171">
    <property type="entry name" value="NagB/RpiA_transferase-like"/>
</dbReference>
<evidence type="ECO:0000313" key="6">
    <source>
        <dbReference type="Proteomes" id="UP000243524"/>
    </source>
</evidence>
<dbReference type="EMBL" id="PJNH01000002">
    <property type="protein sequence ID" value="PKR78161.1"/>
    <property type="molecule type" value="Genomic_DNA"/>
</dbReference>
<dbReference type="PRINTS" id="PR00037">
    <property type="entry name" value="HTHLACR"/>
</dbReference>
<dbReference type="Gene3D" id="3.40.50.1360">
    <property type="match status" value="1"/>
</dbReference>
<dbReference type="GO" id="GO:0003700">
    <property type="term" value="F:DNA-binding transcription factor activity"/>
    <property type="evidence" value="ECO:0007669"/>
    <property type="project" value="InterPro"/>
</dbReference>
<comment type="caution">
    <text evidence="5">The sequence shown here is derived from an EMBL/GenBank/DDBJ whole genome shotgun (WGS) entry which is preliminary data.</text>
</comment>
<dbReference type="InterPro" id="IPR014036">
    <property type="entry name" value="DeoR-like_C"/>
</dbReference>
<dbReference type="SMART" id="SM00420">
    <property type="entry name" value="HTH_DEOR"/>
    <property type="match status" value="1"/>
</dbReference>
<dbReference type="SUPFAM" id="SSF46785">
    <property type="entry name" value="Winged helix' DNA-binding domain"/>
    <property type="match status" value="1"/>
</dbReference>
<feature type="domain" description="HTH deoR-type" evidence="4">
    <location>
        <begin position="4"/>
        <end position="59"/>
    </location>
</feature>
<dbReference type="SMART" id="SM01134">
    <property type="entry name" value="DeoRC"/>
    <property type="match status" value="1"/>
</dbReference>